<keyword evidence="8" id="KW-0934">Plastid</keyword>
<organism evidence="8">
    <name type="scientific">Koshicola spirodelophila</name>
    <dbReference type="NCBI Taxonomy" id="1707787"/>
    <lineage>
        <taxon>Eukaryota</taxon>
        <taxon>Viridiplantae</taxon>
        <taxon>Chlorophyta</taxon>
        <taxon>core chlorophytes</taxon>
        <taxon>Chlorophyceae</taxon>
        <taxon>OCC clade</taxon>
        <taxon>Chaetopeltidales</taxon>
        <taxon>Chaetopeltidaceae</taxon>
        <taxon>Koshicola</taxon>
    </lineage>
</organism>
<evidence type="ECO:0000256" key="1">
    <source>
        <dbReference type="ARBA" id="ARBA00004141"/>
    </source>
</evidence>
<dbReference type="EMBL" id="KT713392">
    <property type="protein sequence ID" value="ANB40241.1"/>
    <property type="molecule type" value="Genomic_DNA"/>
</dbReference>
<dbReference type="InterPro" id="IPR017562">
    <property type="entry name" value="Cyt_c_biogenesis_CcsA"/>
</dbReference>
<comment type="subcellular location">
    <subcellularLocation>
        <location evidence="1">Membrane</location>
        <topology evidence="1">Multi-pass membrane protein</topology>
    </subcellularLocation>
    <subcellularLocation>
        <location evidence="6">Plastid</location>
        <location evidence="6">Chloroplast thylakoid membrane</location>
        <topology evidence="6">Multi-pass membrane protein</topology>
    </subcellularLocation>
</comment>
<dbReference type="PANTHER" id="PTHR30071:SF1">
    <property type="entry name" value="CYTOCHROME B_B6 PROTEIN-RELATED"/>
    <property type="match status" value="1"/>
</dbReference>
<dbReference type="Pfam" id="PF01578">
    <property type="entry name" value="Cytochrom_C_asm"/>
    <property type="match status" value="1"/>
</dbReference>
<dbReference type="GO" id="GO:0005886">
    <property type="term" value="C:plasma membrane"/>
    <property type="evidence" value="ECO:0007669"/>
    <property type="project" value="TreeGrafter"/>
</dbReference>
<evidence type="ECO:0000256" key="3">
    <source>
        <dbReference type="ARBA" id="ARBA00022748"/>
    </source>
</evidence>
<comment type="similarity">
    <text evidence="6">Belongs to the CcmF/CycK/Ccl1/NrfE/CcsA family.</text>
</comment>
<reference evidence="8" key="1">
    <citation type="journal article" date="2016" name="Am. J. Bot.">
        <title>Hiding in plain sight: Koshicola spirodelophila gen. et sp. nov. (Chaetopeltidales, Chlorophyceae), a novel green alga associated with the aquatic angiosperm Spirodela polyrhiza.</title>
        <authorList>
            <person name="Watanabe S."/>
            <person name="Fucikova K."/>
            <person name="Lewis L.A."/>
            <person name="Lewis P.O."/>
        </authorList>
    </citation>
    <scope>NUCLEOTIDE SEQUENCE</scope>
    <source>
        <strain evidence="8">W1C4</strain>
    </source>
</reference>
<evidence type="ECO:0000259" key="7">
    <source>
        <dbReference type="Pfam" id="PF01578"/>
    </source>
</evidence>
<feature type="transmembrane region" description="Helical" evidence="6">
    <location>
        <begin position="6"/>
        <end position="27"/>
    </location>
</feature>
<geneLocation type="chloroplast" evidence="8"/>
<comment type="subunit">
    <text evidence="6">May interact with Ccs1.</text>
</comment>
<evidence type="ECO:0000256" key="4">
    <source>
        <dbReference type="ARBA" id="ARBA00022989"/>
    </source>
</evidence>
<keyword evidence="4 6" id="KW-1133">Transmembrane helix</keyword>
<feature type="transmembrane region" description="Helical" evidence="6">
    <location>
        <begin position="311"/>
        <end position="330"/>
    </location>
</feature>
<gene>
    <name evidence="6 8" type="primary">ccsA</name>
    <name evidence="8" type="ORF">AM597_64</name>
</gene>
<dbReference type="NCBIfam" id="TIGR03144">
    <property type="entry name" value="cytochr_II_ccsB"/>
    <property type="match status" value="1"/>
</dbReference>
<dbReference type="InterPro" id="IPR045062">
    <property type="entry name" value="Cyt_c_biogenesis_CcsA/CcmC"/>
</dbReference>
<feature type="transmembrane region" description="Helical" evidence="6">
    <location>
        <begin position="372"/>
        <end position="393"/>
    </location>
</feature>
<feature type="transmembrane region" description="Helical" evidence="6">
    <location>
        <begin position="98"/>
        <end position="118"/>
    </location>
</feature>
<keyword evidence="6" id="KW-0793">Thylakoid</keyword>
<evidence type="ECO:0000256" key="2">
    <source>
        <dbReference type="ARBA" id="ARBA00022692"/>
    </source>
</evidence>
<proteinExistence type="inferred from homology"/>
<dbReference type="InterPro" id="IPR002541">
    <property type="entry name" value="Cyt_c_assembly"/>
</dbReference>
<feature type="transmembrane region" description="Helical" evidence="6">
    <location>
        <begin position="138"/>
        <end position="164"/>
    </location>
</feature>
<keyword evidence="8" id="KW-0150">Chloroplast</keyword>
<comment type="function">
    <text evidence="6">Required during biogenesis of c-type cytochromes (cytochrome c6 and cytochrome f) at the step of heme attachment.</text>
</comment>
<feature type="transmembrane region" description="Helical" evidence="6">
    <location>
        <begin position="345"/>
        <end position="360"/>
    </location>
</feature>
<feature type="transmembrane region" description="Helical" evidence="6">
    <location>
        <begin position="71"/>
        <end position="91"/>
    </location>
</feature>
<dbReference type="PANTHER" id="PTHR30071">
    <property type="entry name" value="HEME EXPORTER PROTEIN C"/>
    <property type="match status" value="1"/>
</dbReference>
<dbReference type="GO" id="GO:0009535">
    <property type="term" value="C:chloroplast thylakoid membrane"/>
    <property type="evidence" value="ECO:0007669"/>
    <property type="project" value="UniProtKB-SubCell"/>
</dbReference>
<dbReference type="AlphaFoldDB" id="A0A160E6X0"/>
<sequence length="403" mass="44637">MFYESIENSIANLSFATLLFTMIIYWLQLGLLTSTPKHFNLGNIGMVLANLFLLILLILRWIESGHFPLSNLYESLIFLSWALTGVSFFYLNNKHANLIGSILSPCALCTNAFASFSLPPEMQHSAPLVPALQSNWLIMHVTIMIVSYAVLIAGSLLAIAFLVITRGKEVNLHLNEVVGDKGSQTLSLDFLKVPVGNEISESLVLNETQNSFFLPLSGKSKDVTFQMPLYYKPKNQILDISFGYEVGPGALSSYVGVGSSSLQPSSSNGINGYSGDMIQNYSEGFVNTPKTLNLKTTQELIKILDNLSYRLLSFGFPCLTIGILSGAVWANEAWGSYWSWDPKETWALLTWLVFAVYLHTRFTKGWQGRKPALIATIGFLVVWVCFLGVNLLGKGLHSYGWLS</sequence>
<keyword evidence="3 6" id="KW-0201">Cytochrome c-type biogenesis</keyword>
<feature type="domain" description="Cytochrome c assembly protein" evidence="7">
    <location>
        <begin position="69"/>
        <end position="397"/>
    </location>
</feature>
<keyword evidence="5 6" id="KW-0472">Membrane</keyword>
<accession>A0A160E6X0</accession>
<evidence type="ECO:0000313" key="8">
    <source>
        <dbReference type="EMBL" id="ANB40241.1"/>
    </source>
</evidence>
<dbReference type="GO" id="GO:0020037">
    <property type="term" value="F:heme binding"/>
    <property type="evidence" value="ECO:0007669"/>
    <property type="project" value="InterPro"/>
</dbReference>
<evidence type="ECO:0000256" key="5">
    <source>
        <dbReference type="ARBA" id="ARBA00023136"/>
    </source>
</evidence>
<keyword evidence="2 6" id="KW-0812">Transmembrane</keyword>
<name>A0A160E6X0_9CHLO</name>
<protein>
    <recommendedName>
        <fullName evidence="6">Cytochrome c biogenesis protein CcsA</fullName>
    </recommendedName>
</protein>
<dbReference type="HAMAP" id="MF_01391">
    <property type="entry name" value="CytC_CcsA"/>
    <property type="match status" value="1"/>
</dbReference>
<dbReference type="GO" id="GO:0017004">
    <property type="term" value="P:cytochrome complex assembly"/>
    <property type="evidence" value="ECO:0007669"/>
    <property type="project" value="UniProtKB-UniRule"/>
</dbReference>
<evidence type="ECO:0000256" key="6">
    <source>
        <dbReference type="HAMAP-Rule" id="MF_01391"/>
    </source>
</evidence>
<feature type="transmembrane region" description="Helical" evidence="6">
    <location>
        <begin position="39"/>
        <end position="59"/>
    </location>
</feature>